<dbReference type="Pfam" id="PF00248">
    <property type="entry name" value="Aldo_ket_red"/>
    <property type="match status" value="1"/>
</dbReference>
<evidence type="ECO:0000313" key="5">
    <source>
        <dbReference type="EMBL" id="RRJ67776.1"/>
    </source>
</evidence>
<accession>A0A3P3UDT3</accession>
<dbReference type="EMBL" id="RRCN01000001">
    <property type="protein sequence ID" value="RRJ67776.1"/>
    <property type="molecule type" value="Genomic_DNA"/>
</dbReference>
<dbReference type="PANTHER" id="PTHR43827:SF3">
    <property type="entry name" value="NADP-DEPENDENT OXIDOREDUCTASE DOMAIN-CONTAINING PROTEIN"/>
    <property type="match status" value="1"/>
</dbReference>
<dbReference type="PANTHER" id="PTHR43827">
    <property type="entry name" value="2,5-DIKETO-D-GLUCONIC ACID REDUCTASE"/>
    <property type="match status" value="1"/>
</dbReference>
<dbReference type="Gene3D" id="3.20.20.100">
    <property type="entry name" value="NADP-dependent oxidoreductase domain"/>
    <property type="match status" value="1"/>
</dbReference>
<dbReference type="OrthoDB" id="9804790at2"/>
<sequence length="112" mass="12861">MKQHRILHEAWGPLGQGNKALLEHPVLQQIAGRHQKSVAQVILRWHLQRGIIVIPKSSNPQRIRENSEIFDFALTGEDMVKIAGLDTRTRYATNPAGYIIHPLYNKLMKMFL</sequence>
<dbReference type="PROSITE" id="PS00063">
    <property type="entry name" value="ALDOKETO_REDUCTASE_3"/>
    <property type="match status" value="1"/>
</dbReference>
<dbReference type="InterPro" id="IPR020471">
    <property type="entry name" value="AKR"/>
</dbReference>
<keyword evidence="6" id="KW-1185">Reference proteome</keyword>
<gene>
    <name evidence="5" type="ORF">EHV15_25950</name>
</gene>
<evidence type="ECO:0000256" key="2">
    <source>
        <dbReference type="ARBA" id="ARBA00022857"/>
    </source>
</evidence>
<keyword evidence="2" id="KW-0521">NADP</keyword>
<keyword evidence="3" id="KW-0560">Oxidoreductase</keyword>
<evidence type="ECO:0000256" key="3">
    <source>
        <dbReference type="ARBA" id="ARBA00023002"/>
    </source>
</evidence>
<dbReference type="InterPro" id="IPR018170">
    <property type="entry name" value="Aldo/ket_reductase_CS"/>
</dbReference>
<organism evidence="5 6">
    <name type="scientific">Paenibacillus oralis</name>
    <dbReference type="NCBI Taxonomy" id="2490856"/>
    <lineage>
        <taxon>Bacteria</taxon>
        <taxon>Bacillati</taxon>
        <taxon>Bacillota</taxon>
        <taxon>Bacilli</taxon>
        <taxon>Bacillales</taxon>
        <taxon>Paenibacillaceae</taxon>
        <taxon>Paenibacillus</taxon>
    </lineage>
</organism>
<dbReference type="Proteomes" id="UP000267017">
    <property type="component" value="Unassembled WGS sequence"/>
</dbReference>
<evidence type="ECO:0000256" key="1">
    <source>
        <dbReference type="ARBA" id="ARBA00007905"/>
    </source>
</evidence>
<comment type="caution">
    <text evidence="5">The sequence shown here is derived from an EMBL/GenBank/DDBJ whole genome shotgun (WGS) entry which is preliminary data.</text>
</comment>
<protein>
    <submittedName>
        <fullName evidence="5">Aldo/keto reductase</fullName>
    </submittedName>
</protein>
<name>A0A3P3UDT3_9BACL</name>
<proteinExistence type="inferred from homology"/>
<dbReference type="AlphaFoldDB" id="A0A3P3UDT3"/>
<comment type="similarity">
    <text evidence="1">Belongs to the aldo/keto reductase family.</text>
</comment>
<reference evidence="5 6" key="1">
    <citation type="submission" date="2018-11" db="EMBL/GenBank/DDBJ databases">
        <title>Genome sequencing of Paenibacillus sp. KCOM 3021 (= ChDC PVNT-B20).</title>
        <authorList>
            <person name="Kook J.-K."/>
            <person name="Park S.-N."/>
            <person name="Lim Y.K."/>
        </authorList>
    </citation>
    <scope>NUCLEOTIDE SEQUENCE [LARGE SCALE GENOMIC DNA]</scope>
    <source>
        <strain evidence="5 6">KCOM 3021</strain>
    </source>
</reference>
<evidence type="ECO:0000259" key="4">
    <source>
        <dbReference type="Pfam" id="PF00248"/>
    </source>
</evidence>
<dbReference type="InterPro" id="IPR036812">
    <property type="entry name" value="NAD(P)_OxRdtase_dom_sf"/>
</dbReference>
<feature type="domain" description="NADP-dependent oxidoreductase" evidence="4">
    <location>
        <begin position="20"/>
        <end position="85"/>
    </location>
</feature>
<dbReference type="InterPro" id="IPR023210">
    <property type="entry name" value="NADP_OxRdtase_dom"/>
</dbReference>
<evidence type="ECO:0000313" key="6">
    <source>
        <dbReference type="Proteomes" id="UP000267017"/>
    </source>
</evidence>
<dbReference type="GO" id="GO:0016616">
    <property type="term" value="F:oxidoreductase activity, acting on the CH-OH group of donors, NAD or NADP as acceptor"/>
    <property type="evidence" value="ECO:0007669"/>
    <property type="project" value="UniProtKB-ARBA"/>
</dbReference>
<dbReference type="SUPFAM" id="SSF51430">
    <property type="entry name" value="NAD(P)-linked oxidoreductase"/>
    <property type="match status" value="1"/>
</dbReference>